<protein>
    <submittedName>
        <fullName evidence="1">Uncharacterized protein</fullName>
    </submittedName>
</protein>
<organism evidence="1 2">
    <name type="scientific">Puccinia striiformis f. sp. tritici</name>
    <dbReference type="NCBI Taxonomy" id="168172"/>
    <lineage>
        <taxon>Eukaryota</taxon>
        <taxon>Fungi</taxon>
        <taxon>Dikarya</taxon>
        <taxon>Basidiomycota</taxon>
        <taxon>Pucciniomycotina</taxon>
        <taxon>Pucciniomycetes</taxon>
        <taxon>Pucciniales</taxon>
        <taxon>Pucciniaceae</taxon>
        <taxon>Puccinia</taxon>
    </lineage>
</organism>
<sequence length="140" mass="15235">MFILTNSSLPIPRLGASEGSQRSAGPLIQNAINYLICDLPSSNFWINVVASVKNNTLNAVFKLVMKSPGAVKKQKATSTATTNYVLSQEAARMASTLRPNTLDRRESSQANVVVSSTGFDFDGTINLHKKELYAHHTPNK</sequence>
<dbReference type="EMBL" id="CM045874">
    <property type="protein sequence ID" value="KAI7945000.1"/>
    <property type="molecule type" value="Genomic_DNA"/>
</dbReference>
<proteinExistence type="predicted"/>
<gene>
    <name evidence="1" type="ORF">MJO28_010695</name>
</gene>
<reference evidence="2" key="2">
    <citation type="journal article" date="2018" name="Mol. Plant Microbe Interact.">
        <title>Genome sequence resources for the wheat stripe rust pathogen (Puccinia striiformis f. sp. tritici) and the barley stripe rust pathogen (Puccinia striiformis f. sp. hordei).</title>
        <authorList>
            <person name="Xia C."/>
            <person name="Wang M."/>
            <person name="Yin C."/>
            <person name="Cornejo O.E."/>
            <person name="Hulbert S.H."/>
            <person name="Chen X."/>
        </authorList>
    </citation>
    <scope>NUCLEOTIDE SEQUENCE [LARGE SCALE GENOMIC DNA]</scope>
    <source>
        <strain evidence="2">93-210</strain>
    </source>
</reference>
<dbReference type="Proteomes" id="UP001060170">
    <property type="component" value="Chromosome 10"/>
</dbReference>
<evidence type="ECO:0000313" key="2">
    <source>
        <dbReference type="Proteomes" id="UP001060170"/>
    </source>
</evidence>
<keyword evidence="2" id="KW-1185">Reference proteome</keyword>
<comment type="caution">
    <text evidence="1">The sequence shown here is derived from an EMBL/GenBank/DDBJ whole genome shotgun (WGS) entry which is preliminary data.</text>
</comment>
<reference evidence="2" key="1">
    <citation type="journal article" date="2018" name="BMC Genomics">
        <title>Genomic insights into host adaptation between the wheat stripe rust pathogen (Puccinia striiformis f. sp. tritici) and the barley stripe rust pathogen (Puccinia striiformis f. sp. hordei).</title>
        <authorList>
            <person name="Xia C."/>
            <person name="Wang M."/>
            <person name="Yin C."/>
            <person name="Cornejo O.E."/>
            <person name="Hulbert S.H."/>
            <person name="Chen X."/>
        </authorList>
    </citation>
    <scope>NUCLEOTIDE SEQUENCE [LARGE SCALE GENOMIC DNA]</scope>
    <source>
        <strain evidence="2">93-210</strain>
    </source>
</reference>
<accession>A0ACC0E572</accession>
<reference evidence="1 2" key="3">
    <citation type="journal article" date="2022" name="Microbiol. Spectr.">
        <title>Folding features and dynamics of 3D genome architecture in plant fungal pathogens.</title>
        <authorList>
            <person name="Xia C."/>
        </authorList>
    </citation>
    <scope>NUCLEOTIDE SEQUENCE [LARGE SCALE GENOMIC DNA]</scope>
    <source>
        <strain evidence="1 2">93-210</strain>
    </source>
</reference>
<feature type="non-terminal residue" evidence="1">
    <location>
        <position position="140"/>
    </location>
</feature>
<name>A0ACC0E572_9BASI</name>
<evidence type="ECO:0000313" key="1">
    <source>
        <dbReference type="EMBL" id="KAI7945000.1"/>
    </source>
</evidence>